<dbReference type="PANTHER" id="PTHR16557:SF2">
    <property type="entry name" value="NUCLEIC ACID DIOXYGENASE ALKBH1"/>
    <property type="match status" value="1"/>
</dbReference>
<evidence type="ECO:0000256" key="2">
    <source>
        <dbReference type="ARBA" id="ARBA00022964"/>
    </source>
</evidence>
<dbReference type="Proteomes" id="UP000284476">
    <property type="component" value="Unassembled WGS sequence"/>
</dbReference>
<evidence type="ECO:0000256" key="3">
    <source>
        <dbReference type="ARBA" id="ARBA00023002"/>
    </source>
</evidence>
<feature type="binding site" evidence="5">
    <location>
        <begin position="74"/>
        <end position="76"/>
    </location>
    <ligand>
        <name>substrate</name>
    </ligand>
</feature>
<dbReference type="InterPro" id="IPR005123">
    <property type="entry name" value="Oxoglu/Fe-dep_dioxygenase_dom"/>
</dbReference>
<evidence type="ECO:0000256" key="4">
    <source>
        <dbReference type="ARBA" id="ARBA00023004"/>
    </source>
</evidence>
<dbReference type="EMBL" id="SAUZ01000002">
    <property type="protein sequence ID" value="RWR23880.1"/>
    <property type="molecule type" value="Genomic_DNA"/>
</dbReference>
<feature type="binding site" evidence="5">
    <location>
        <position position="128"/>
    </location>
    <ligand>
        <name>substrate</name>
    </ligand>
</feature>
<dbReference type="InterPro" id="IPR037151">
    <property type="entry name" value="AlkB-like_sf"/>
</dbReference>
<dbReference type="GO" id="GO:0035513">
    <property type="term" value="P:oxidative RNA demethylation"/>
    <property type="evidence" value="ECO:0007669"/>
    <property type="project" value="TreeGrafter"/>
</dbReference>
<organism evidence="8 9">
    <name type="scientific">Paenirhodobacter populi</name>
    <dbReference type="NCBI Taxonomy" id="2306993"/>
    <lineage>
        <taxon>Bacteria</taxon>
        <taxon>Pseudomonadati</taxon>
        <taxon>Pseudomonadota</taxon>
        <taxon>Alphaproteobacteria</taxon>
        <taxon>Rhodobacterales</taxon>
        <taxon>Rhodobacter group</taxon>
        <taxon>Paenirhodobacter</taxon>
    </lineage>
</organism>
<comment type="caution">
    <text evidence="8">The sequence shown here is derived from an EMBL/GenBank/DDBJ whole genome shotgun (WGS) entry which is preliminary data.</text>
</comment>
<keyword evidence="3" id="KW-0560">Oxidoreductase</keyword>
<dbReference type="InterPro" id="IPR027450">
    <property type="entry name" value="AlkB-like"/>
</dbReference>
<evidence type="ECO:0000259" key="7">
    <source>
        <dbReference type="PROSITE" id="PS51471"/>
    </source>
</evidence>
<feature type="domain" description="Fe2OG dioxygenase" evidence="7">
    <location>
        <begin position="106"/>
        <end position="207"/>
    </location>
</feature>
<keyword evidence="4 6" id="KW-0408">Iron</keyword>
<evidence type="ECO:0000313" key="8">
    <source>
        <dbReference type="EMBL" id="RWR23880.1"/>
    </source>
</evidence>
<feature type="binding site" evidence="5">
    <location>
        <position position="67"/>
    </location>
    <ligand>
        <name>substrate</name>
    </ligand>
</feature>
<dbReference type="PANTHER" id="PTHR16557">
    <property type="entry name" value="ALKYLATED DNA REPAIR PROTEIN ALKB-RELATED"/>
    <property type="match status" value="1"/>
</dbReference>
<sequence length="207" mass="23111">MTEIPPRPAPVEVRHFLHYPGWLEVSGQQRIVAELRALVAKAPLFSPMTPHGRPMSVRMTSAGRFGWLSDRRGYRYSETHPNGQPWPAIPESILTVWRAVAPGAREPECCLINFYGPDARMSLHQDRDEADFTQPVVSISLGDDGLFRIGNTTRGGRTQSLWLRSGDVMVMGNEARLLHHGIDRIAPGTSTLLDRPGRINLTLRVVT</sequence>
<dbReference type="PROSITE" id="PS51471">
    <property type="entry name" value="FE2OG_OXY"/>
    <property type="match status" value="1"/>
</dbReference>
<dbReference type="InterPro" id="IPR004574">
    <property type="entry name" value="Alkb"/>
</dbReference>
<feature type="binding site" evidence="6">
    <location>
        <position position="126"/>
    </location>
    <ligand>
        <name>Fe cation</name>
        <dbReference type="ChEBI" id="CHEBI:24875"/>
        <note>catalytic</note>
    </ligand>
</feature>
<dbReference type="Gene3D" id="2.60.120.590">
    <property type="entry name" value="Alpha-ketoglutarate-dependent dioxygenase AlkB-like"/>
    <property type="match status" value="1"/>
</dbReference>
<keyword evidence="1 6" id="KW-0479">Metal-binding</keyword>
<name>A0A443JTN8_9RHOB</name>
<feature type="binding site" evidence="5">
    <location>
        <begin position="113"/>
        <end position="115"/>
    </location>
    <ligand>
        <name>2-oxoglutarate</name>
        <dbReference type="ChEBI" id="CHEBI:16810"/>
    </ligand>
</feature>
<dbReference type="AlphaFoldDB" id="A0A443JTN8"/>
<dbReference type="Pfam" id="PF13532">
    <property type="entry name" value="2OG-FeII_Oxy_2"/>
    <property type="match status" value="1"/>
</dbReference>
<reference evidence="8 9" key="1">
    <citation type="submission" date="2019-01" db="EMBL/GenBank/DDBJ databases">
        <title>Sinorhodobacter populi sp. nov. isolated from the symptomatic bark tissue of Populus euramericana canker.</title>
        <authorList>
            <person name="Xu G."/>
        </authorList>
    </citation>
    <scope>NUCLEOTIDE SEQUENCE [LARGE SCALE GENOMIC DNA]</scope>
    <source>
        <strain evidence="8 9">SK2B-1</strain>
    </source>
</reference>
<proteinExistence type="predicted"/>
<dbReference type="GO" id="GO:0008198">
    <property type="term" value="F:ferrous iron binding"/>
    <property type="evidence" value="ECO:0007669"/>
    <property type="project" value="TreeGrafter"/>
</dbReference>
<dbReference type="GO" id="GO:0035516">
    <property type="term" value="F:broad specificity oxidative DNA demethylase activity"/>
    <property type="evidence" value="ECO:0007669"/>
    <property type="project" value="TreeGrafter"/>
</dbReference>
<gene>
    <name evidence="8" type="ORF">D2T30_01830</name>
</gene>
<evidence type="ECO:0000256" key="6">
    <source>
        <dbReference type="PIRSR" id="PIRSR604574-2"/>
    </source>
</evidence>
<dbReference type="GO" id="GO:0035515">
    <property type="term" value="F:oxidative RNA demethylase activity"/>
    <property type="evidence" value="ECO:0007669"/>
    <property type="project" value="TreeGrafter"/>
</dbReference>
<dbReference type="SUPFAM" id="SSF51197">
    <property type="entry name" value="Clavaminate synthase-like"/>
    <property type="match status" value="1"/>
</dbReference>
<feature type="binding site" evidence="5">
    <location>
        <position position="154"/>
    </location>
    <ligand>
        <name>substrate</name>
    </ligand>
</feature>
<comment type="cofactor">
    <cofactor evidence="6">
        <name>Fe(2+)</name>
        <dbReference type="ChEBI" id="CHEBI:29033"/>
    </cofactor>
    <text evidence="6">Binds 1 Fe(2+) ion per subunit.</text>
</comment>
<accession>A0A443JTN8</accession>
<feature type="binding site" evidence="6">
    <location>
        <position position="180"/>
    </location>
    <ligand>
        <name>Fe cation</name>
        <dbReference type="ChEBI" id="CHEBI:24875"/>
        <note>catalytic</note>
    </ligand>
</feature>
<dbReference type="RefSeq" id="WP_128207406.1">
    <property type="nucleotide sequence ID" value="NZ_JBHRSO010000011.1"/>
</dbReference>
<feature type="binding site" evidence="5">
    <location>
        <begin position="198"/>
        <end position="204"/>
    </location>
    <ligand>
        <name>2-oxoglutarate</name>
        <dbReference type="ChEBI" id="CHEBI:16810"/>
    </ligand>
</feature>
<evidence type="ECO:0000256" key="1">
    <source>
        <dbReference type="ARBA" id="ARBA00022723"/>
    </source>
</evidence>
<dbReference type="GO" id="GO:0005737">
    <property type="term" value="C:cytoplasm"/>
    <property type="evidence" value="ECO:0007669"/>
    <property type="project" value="TreeGrafter"/>
</dbReference>
<feature type="binding site" evidence="6">
    <location>
        <position position="124"/>
    </location>
    <ligand>
        <name>Fe cation</name>
        <dbReference type="ChEBI" id="CHEBI:24875"/>
        <note>catalytic</note>
    </ligand>
</feature>
<protein>
    <submittedName>
        <fullName evidence="8">Alpha-ketoglutarate-dependent dioxygenase AlkB</fullName>
    </submittedName>
</protein>
<evidence type="ECO:0000313" key="9">
    <source>
        <dbReference type="Proteomes" id="UP000284476"/>
    </source>
</evidence>
<evidence type="ECO:0000256" key="5">
    <source>
        <dbReference type="PIRSR" id="PIRSR604574-1"/>
    </source>
</evidence>
<keyword evidence="2 8" id="KW-0223">Dioxygenase</keyword>